<evidence type="ECO:0000313" key="6">
    <source>
        <dbReference type="Proteomes" id="UP000612055"/>
    </source>
</evidence>
<feature type="region of interest" description="Disordered" evidence="4">
    <location>
        <begin position="1190"/>
        <end position="1220"/>
    </location>
</feature>
<feature type="repeat" description="ANK" evidence="3">
    <location>
        <begin position="1930"/>
        <end position="1962"/>
    </location>
</feature>
<dbReference type="SMART" id="SM00248">
    <property type="entry name" value="ANK"/>
    <property type="match status" value="8"/>
</dbReference>
<evidence type="ECO:0000313" key="5">
    <source>
        <dbReference type="EMBL" id="KAG2500106.1"/>
    </source>
</evidence>
<accession>A0A835YFR5</accession>
<dbReference type="InterPro" id="IPR002110">
    <property type="entry name" value="Ankyrin_rpt"/>
</dbReference>
<feature type="region of interest" description="Disordered" evidence="4">
    <location>
        <begin position="1514"/>
        <end position="1541"/>
    </location>
</feature>
<dbReference type="OrthoDB" id="539213at2759"/>
<gene>
    <name evidence="5" type="ORF">HYH03_001688</name>
</gene>
<feature type="region of interest" description="Disordered" evidence="4">
    <location>
        <begin position="1756"/>
        <end position="1829"/>
    </location>
</feature>
<dbReference type="PANTHER" id="PTHR24173:SF74">
    <property type="entry name" value="ANKYRIN REPEAT DOMAIN-CONTAINING PROTEIN 16"/>
    <property type="match status" value="1"/>
</dbReference>
<reference evidence="5" key="1">
    <citation type="journal article" date="2020" name="bioRxiv">
        <title>Comparative genomics of Chlamydomonas.</title>
        <authorList>
            <person name="Craig R.J."/>
            <person name="Hasan A.R."/>
            <person name="Ness R.W."/>
            <person name="Keightley P.D."/>
        </authorList>
    </citation>
    <scope>NUCLEOTIDE SEQUENCE</scope>
    <source>
        <strain evidence="5">CCAP 11/70</strain>
    </source>
</reference>
<evidence type="ECO:0000256" key="2">
    <source>
        <dbReference type="ARBA" id="ARBA00023043"/>
    </source>
</evidence>
<proteinExistence type="predicted"/>
<feature type="repeat" description="ANK" evidence="3">
    <location>
        <begin position="738"/>
        <end position="770"/>
    </location>
</feature>
<dbReference type="PROSITE" id="PS50297">
    <property type="entry name" value="ANK_REP_REGION"/>
    <property type="match status" value="7"/>
</dbReference>
<dbReference type="Proteomes" id="UP000612055">
    <property type="component" value="Unassembled WGS sequence"/>
</dbReference>
<feature type="compositionally biased region" description="Low complexity" evidence="4">
    <location>
        <begin position="1191"/>
        <end position="1214"/>
    </location>
</feature>
<dbReference type="PROSITE" id="PS50088">
    <property type="entry name" value="ANK_REPEAT"/>
    <property type="match status" value="7"/>
</dbReference>
<dbReference type="Pfam" id="PF12796">
    <property type="entry name" value="Ank_2"/>
    <property type="match status" value="3"/>
</dbReference>
<feature type="compositionally biased region" description="Low complexity" evidence="4">
    <location>
        <begin position="1009"/>
        <end position="1018"/>
    </location>
</feature>
<evidence type="ECO:0000256" key="4">
    <source>
        <dbReference type="SAM" id="MobiDB-lite"/>
    </source>
</evidence>
<name>A0A835YFR5_9CHLO</name>
<dbReference type="SUPFAM" id="SSF48403">
    <property type="entry name" value="Ankyrin repeat"/>
    <property type="match status" value="2"/>
</dbReference>
<feature type="repeat" description="ANK" evidence="3">
    <location>
        <begin position="1830"/>
        <end position="1862"/>
    </location>
</feature>
<comment type="caution">
    <text evidence="5">The sequence shown here is derived from an EMBL/GenBank/DDBJ whole genome shotgun (WGS) entry which is preliminary data.</text>
</comment>
<organism evidence="5 6">
    <name type="scientific">Edaphochlamys debaryana</name>
    <dbReference type="NCBI Taxonomy" id="47281"/>
    <lineage>
        <taxon>Eukaryota</taxon>
        <taxon>Viridiplantae</taxon>
        <taxon>Chlorophyta</taxon>
        <taxon>core chlorophytes</taxon>
        <taxon>Chlorophyceae</taxon>
        <taxon>CS clade</taxon>
        <taxon>Chlamydomonadales</taxon>
        <taxon>Chlamydomonadales incertae sedis</taxon>
        <taxon>Edaphochlamys</taxon>
    </lineage>
</organism>
<keyword evidence="2 3" id="KW-0040">ANK repeat</keyword>
<sequence length="2026" mass="208161">MGFGASFAQKAVDGREQRPLDAGPLASVASGSAPTDPAAAAADGPLLAYRGNAAPVGADGISSGATGLSCCCGGCLRFRASVLGALRSGPLAPCGGRPLGASAHALGTAAGARHPLRGPSAVSAARHGHRLPSTACRAAVGDAGGQPQPSGDGEAEDAAGASDGKAAAAAWSPAGGGSAARVVDPSNVRQGLRVVAVGPHVPAELRALGVAGVIDFGSGEEEGDWAVVWWRSSGVSETHKCWIGRVGGTDPPEWRYELLLAEVGPGAAAGTMAATGAPGAMWVEAAALASTGGSERTAVVSVLAAVGEGGKLTSFPLRLTSQRRLSGITDVARALGLQDKDRIELWRWPGGAIELRRADPASADAASAQQPSADAASAEEPQSGSSASEKRLGMVQVGYVQRTEFSPGYPMYISGQPAIRAAFPAALEQAVSGARRSGQTVTLLATPAGADTGELQPYLLTLQPKRRGYVLQQFNKFVTDLGLQHGDKMELWLREDGQHMTGQPAIFAAFAADVQAAHESACTGSCESRDVVVCAAPAGEAAGALQPFRLWIYFQQGPRGGYRLQGVSELARALGLQHGDRVELWRREDGRVEARRAAPISAPVQQTEVAEASPSPPKRRATPVPELQPLPHPTAWGFGLGSLHVYYDQRTETSPGFPHRLMGKAAVRAAFPAVLEEASKVSVSGSWQVVVFAAPLSDDGPWEQAPEPELHAAARLDRVGAVEALLAAGADVDARDGAGRTALFVAAAEGRQAAAEALLQAGARPNAAAHDGWTPFGIAAAGGRVDLVGAMLRQGRQRQRARGRGAIAEGARHPLRAPPPSPPPATGIGCRARPAERRWGTPGDSRSRQGTAKPRTLLGLATARRQAAAWSPAGGGSAARVVDPSNVRQGLRVVAVGPHVPAELRALGVAGVIDFGSGEEEGDWAVVWWRSSGVSETHKCWIGRVGGTDPPEWRYELLLAEVGPGAAAGTMAATGAPGAMWVGGAGSPTAVPDPSSLHAPIPATGGGAEAAAGAPGATWVGGAGSTTPDTSPPQVGGPAAASPPADAAGASPEADAETGSGAEPAPSIRRIAQGEPSSPTPIGPNGEGFLGTLLLYWEARYAAGPNTLRRAFPAEAAALASTGGSERTAVVSVLAAVGEGGKLTSFPLRLTSQRRLSGITDVARALGLQDKDRIELWRWPGGAIELRRADPASADAASAQQPSADAASAEEPQSGSSASEKRLGMVQVGYVQRTEFSPGYPMYISGQPAIRAAFPAALEQAVSGARRSGQTVTLLATPAGADTGELQPYLLTLQPKRRGYVLQQFNKFVTDLGLQHGDKMELWLREDGQVEARRPVSAPHPSQADIPNRPLRRPAPSRADTPAHVTGWGVTTGQTADGQTAAGDLQAGTHAAGAGYLGALQVYYQGRTDTSPGRPQHMTGQPAIFAAFAADVQAAHESACTGSCESRDVVVCAAPAGEAAGALQPFRLWIYFQQGPRGGYRLQGVSELARALGLQHGDRVELWRREDGRVEARRAAPISAPVQQTEVAEASPSPPKRRATPVPELQPLPHPTAWGFGLGSLHVYYDQRTETSPGFPHRLMGKAAVRAAFPAVLEEASKVSVSGSWQVVVFAAPLSDDGPWEVQRFNLSLLHRKGNKGYWLTRVAPLARALRLQHGERASLWRLPDGRIEARRLAPGAGPRPEPAGPAEPAAESLAVSAAGVEGDEGSSATGGSGPAVVAMGPGGLDAVSPDDKPPPAQGPRAAELRVVWAETAQRLGALRRGPGGMRSPQGAEDGGTCAGERRSNGTLEESVAAAPSTPQSPPAQPSRQRDPPELPSPTGTAPVLVPPQAPEPELHAAARLDRVGAVEALLAAGADVDARDGAGRTALFVAAAEGRQAAAEALLQAGARPNAAAHDGWTPFGIAAAGGRVDLVGAMLPKGASVNAPAAEGGLTALHLASRAGEVGVMEVLLRAHADFERLTACLQTPLHLASAHGHKRAAGLLLDAGADLTARNADGLAPLDVADSRAAHGGTRVRDFLVARKGGE</sequence>
<feature type="repeat" description="ANK" evidence="3">
    <location>
        <begin position="1963"/>
        <end position="1995"/>
    </location>
</feature>
<feature type="compositionally biased region" description="Low complexity" evidence="4">
    <location>
        <begin position="1037"/>
        <end position="1053"/>
    </location>
</feature>
<feature type="repeat" description="ANK" evidence="3">
    <location>
        <begin position="705"/>
        <end position="737"/>
    </location>
</feature>
<feature type="compositionally biased region" description="Low complexity" evidence="4">
    <location>
        <begin position="360"/>
        <end position="383"/>
    </location>
</feature>
<feature type="repeat" description="ANK" evidence="3">
    <location>
        <begin position="1896"/>
        <end position="1928"/>
    </location>
</feature>
<feature type="region of interest" description="Disordered" evidence="4">
    <location>
        <begin position="1332"/>
        <end position="1364"/>
    </location>
</feature>
<feature type="compositionally biased region" description="Pro residues" evidence="4">
    <location>
        <begin position="816"/>
        <end position="825"/>
    </location>
</feature>
<dbReference type="InterPro" id="IPR036770">
    <property type="entry name" value="Ankyrin_rpt-contain_sf"/>
</dbReference>
<dbReference type="EMBL" id="JAEHOE010000004">
    <property type="protein sequence ID" value="KAG2500106.1"/>
    <property type="molecule type" value="Genomic_DNA"/>
</dbReference>
<keyword evidence="1" id="KW-0677">Repeat</keyword>
<feature type="region of interest" description="Disordered" evidence="4">
    <location>
        <begin position="13"/>
        <end position="37"/>
    </location>
</feature>
<dbReference type="PANTHER" id="PTHR24173">
    <property type="entry name" value="ANKYRIN REPEAT CONTAINING"/>
    <property type="match status" value="1"/>
</dbReference>
<feature type="region of interest" description="Disordered" evidence="4">
    <location>
        <begin position="139"/>
        <end position="182"/>
    </location>
</feature>
<feature type="region of interest" description="Disordered" evidence="4">
    <location>
        <begin position="596"/>
        <end position="623"/>
    </location>
</feature>
<dbReference type="Gene3D" id="1.25.40.20">
    <property type="entry name" value="Ankyrin repeat-containing domain"/>
    <property type="match status" value="2"/>
</dbReference>
<feature type="region of interest" description="Disordered" evidence="4">
    <location>
        <begin position="987"/>
        <end position="1065"/>
    </location>
</feature>
<evidence type="ECO:0000256" key="3">
    <source>
        <dbReference type="PROSITE-ProRule" id="PRU00023"/>
    </source>
</evidence>
<feature type="region of interest" description="Disordered" evidence="4">
    <location>
        <begin position="796"/>
        <end position="854"/>
    </location>
</feature>
<feature type="region of interest" description="Disordered" evidence="4">
    <location>
        <begin position="359"/>
        <end position="389"/>
    </location>
</feature>
<protein>
    <submittedName>
        <fullName evidence="5">Uncharacterized protein</fullName>
    </submittedName>
</protein>
<evidence type="ECO:0000256" key="1">
    <source>
        <dbReference type="ARBA" id="ARBA00022737"/>
    </source>
</evidence>
<feature type="compositionally biased region" description="Low complexity" evidence="4">
    <location>
        <begin position="158"/>
        <end position="173"/>
    </location>
</feature>
<feature type="region of interest" description="Disordered" evidence="4">
    <location>
        <begin position="1672"/>
        <end position="1743"/>
    </location>
</feature>
<feature type="repeat" description="ANK" evidence="3">
    <location>
        <begin position="1863"/>
        <end position="1895"/>
    </location>
</feature>
<keyword evidence="6" id="KW-1185">Reference proteome</keyword>